<dbReference type="Pfam" id="PF00615">
    <property type="entry name" value="RGS"/>
    <property type="match status" value="1"/>
</dbReference>
<dbReference type="SMART" id="SM00315">
    <property type="entry name" value="RGS"/>
    <property type="match status" value="1"/>
</dbReference>
<evidence type="ECO:0000256" key="2">
    <source>
        <dbReference type="SAM" id="MobiDB-lite"/>
    </source>
</evidence>
<dbReference type="PRINTS" id="PR01301">
    <property type="entry name" value="RGSPROTEIN"/>
</dbReference>
<dbReference type="InterPro" id="IPR016137">
    <property type="entry name" value="RGS"/>
</dbReference>
<accession>A0AA88PRH0</accession>
<evidence type="ECO:0000313" key="5">
    <source>
        <dbReference type="Proteomes" id="UP001187343"/>
    </source>
</evidence>
<sequence length="313" mass="36067">MPCNRIVLKWEVWPSSVVQSVRLSPYLMWGQLRHLLLACRHDEGYLATGSYENEDENDNTEDRSKDPISFQVSQGKEYLLSLGIHGEIPMGSERMEMRKRQMSVQQESVAGTTASAQNEQPGQGNRGSNACCFCWCCCCSCSCLTVRNEDREERNRRASYDFKAEGNADFEESPKPTAEEVSLWGQSFDKLMHCPAGRSAFRQFLRTEFSEENMLFWLACEEFSKETNKSAIEEKARIIYEDYISILSPKEVSLDSRVREVINRNMLEPTSHTFDDAQLQIYTLMQRDSYPRFMNSPVYKNLLKTVSEQPVES</sequence>
<dbReference type="InterPro" id="IPR036305">
    <property type="entry name" value="RGS_sf"/>
</dbReference>
<dbReference type="PANTHER" id="PTHR10845">
    <property type="entry name" value="REGULATOR OF G PROTEIN SIGNALING"/>
    <property type="match status" value="1"/>
</dbReference>
<protein>
    <recommendedName>
        <fullName evidence="3">RGS domain-containing protein</fullName>
    </recommendedName>
</protein>
<gene>
    <name evidence="4" type="ORF">Q8A67_009024</name>
</gene>
<dbReference type="GO" id="GO:0009968">
    <property type="term" value="P:negative regulation of signal transduction"/>
    <property type="evidence" value="ECO:0007669"/>
    <property type="project" value="UniProtKB-KW"/>
</dbReference>
<dbReference type="PROSITE" id="PS50132">
    <property type="entry name" value="RGS"/>
    <property type="match status" value="1"/>
</dbReference>
<dbReference type="Gene3D" id="1.10.167.10">
    <property type="entry name" value="Regulator of G-protein Signalling 4, domain 2"/>
    <property type="match status" value="1"/>
</dbReference>
<dbReference type="SUPFAM" id="SSF48097">
    <property type="entry name" value="Regulator of G-protein signaling, RGS"/>
    <property type="match status" value="1"/>
</dbReference>
<keyword evidence="5" id="KW-1185">Reference proteome</keyword>
<organism evidence="4 5">
    <name type="scientific">Cirrhinus molitorella</name>
    <name type="common">mud carp</name>
    <dbReference type="NCBI Taxonomy" id="172907"/>
    <lineage>
        <taxon>Eukaryota</taxon>
        <taxon>Metazoa</taxon>
        <taxon>Chordata</taxon>
        <taxon>Craniata</taxon>
        <taxon>Vertebrata</taxon>
        <taxon>Euteleostomi</taxon>
        <taxon>Actinopterygii</taxon>
        <taxon>Neopterygii</taxon>
        <taxon>Teleostei</taxon>
        <taxon>Ostariophysi</taxon>
        <taxon>Cypriniformes</taxon>
        <taxon>Cyprinidae</taxon>
        <taxon>Labeoninae</taxon>
        <taxon>Labeonini</taxon>
        <taxon>Cirrhinus</taxon>
    </lineage>
</organism>
<reference evidence="4" key="1">
    <citation type="submission" date="2023-08" db="EMBL/GenBank/DDBJ databases">
        <title>Chromosome-level Genome Assembly of mud carp (Cirrhinus molitorella).</title>
        <authorList>
            <person name="Liu H."/>
        </authorList>
    </citation>
    <scope>NUCLEOTIDE SEQUENCE</scope>
    <source>
        <strain evidence="4">Prfri</strain>
        <tissue evidence="4">Muscle</tissue>
    </source>
</reference>
<feature type="domain" description="RGS" evidence="3">
    <location>
        <begin position="187"/>
        <end position="303"/>
    </location>
</feature>
<feature type="compositionally biased region" description="Polar residues" evidence="2">
    <location>
        <begin position="102"/>
        <end position="122"/>
    </location>
</feature>
<dbReference type="FunFam" id="1.10.167.10:FF:000001">
    <property type="entry name" value="Putative regulator of g-protein signaling 12"/>
    <property type="match status" value="1"/>
</dbReference>
<feature type="region of interest" description="Disordered" evidence="2">
    <location>
        <begin position="97"/>
        <end position="122"/>
    </location>
</feature>
<dbReference type="Proteomes" id="UP001187343">
    <property type="component" value="Unassembled WGS sequence"/>
</dbReference>
<dbReference type="FunFam" id="1.10.196.10:FF:000001">
    <property type="entry name" value="Regulator of G-protein signaling 8"/>
    <property type="match status" value="1"/>
</dbReference>
<name>A0AA88PRH0_9TELE</name>
<evidence type="ECO:0000256" key="1">
    <source>
        <dbReference type="ARBA" id="ARBA00022700"/>
    </source>
</evidence>
<keyword evidence="1" id="KW-0734">Signal transduction inhibitor</keyword>
<evidence type="ECO:0000259" key="3">
    <source>
        <dbReference type="PROSITE" id="PS50132"/>
    </source>
</evidence>
<comment type="caution">
    <text evidence="4">The sequence shown here is derived from an EMBL/GenBank/DDBJ whole genome shotgun (WGS) entry which is preliminary data.</text>
</comment>
<dbReference type="EMBL" id="JAUYZG010000008">
    <property type="protein sequence ID" value="KAK2900909.1"/>
    <property type="molecule type" value="Genomic_DNA"/>
</dbReference>
<proteinExistence type="predicted"/>
<evidence type="ECO:0000313" key="4">
    <source>
        <dbReference type="EMBL" id="KAK2900909.1"/>
    </source>
</evidence>
<dbReference type="InterPro" id="IPR044926">
    <property type="entry name" value="RGS_subdomain_2"/>
</dbReference>
<dbReference type="AlphaFoldDB" id="A0AA88PRH0"/>
<dbReference type="PANTHER" id="PTHR10845:SF277">
    <property type="entry name" value="REGULATOR OF G-PROTEIN SIGNALING 20"/>
    <property type="match status" value="1"/>
</dbReference>